<dbReference type="PANTHER" id="PTHR11014:SF63">
    <property type="entry name" value="METALLOPEPTIDASE, PUTATIVE (AFU_ORTHOLOGUE AFUA_6G09600)-RELATED"/>
    <property type="match status" value="1"/>
</dbReference>
<organism evidence="4 5">
    <name type="scientific">Kordiimonas lipolytica</name>
    <dbReference type="NCBI Taxonomy" id="1662421"/>
    <lineage>
        <taxon>Bacteria</taxon>
        <taxon>Pseudomonadati</taxon>
        <taxon>Pseudomonadota</taxon>
        <taxon>Alphaproteobacteria</taxon>
        <taxon>Kordiimonadales</taxon>
        <taxon>Kordiimonadaceae</taxon>
        <taxon>Kordiimonas</taxon>
    </lineage>
</organism>
<feature type="domain" description="Peptidase M20 dimerisation" evidence="3">
    <location>
        <begin position="220"/>
        <end position="315"/>
    </location>
</feature>
<dbReference type="SUPFAM" id="SSF55031">
    <property type="entry name" value="Bacterial exopeptidase dimerisation domain"/>
    <property type="match status" value="1"/>
</dbReference>
<dbReference type="Proteomes" id="UP001595776">
    <property type="component" value="Unassembled WGS sequence"/>
</dbReference>
<dbReference type="InterPro" id="IPR011650">
    <property type="entry name" value="Peptidase_M20_dimer"/>
</dbReference>
<dbReference type="Gene3D" id="3.30.70.360">
    <property type="match status" value="1"/>
</dbReference>
<feature type="signal peptide" evidence="2">
    <location>
        <begin position="1"/>
        <end position="24"/>
    </location>
</feature>
<dbReference type="InterPro" id="IPR002933">
    <property type="entry name" value="Peptidase_M20"/>
</dbReference>
<keyword evidence="5" id="KW-1185">Reference proteome</keyword>
<evidence type="ECO:0000313" key="5">
    <source>
        <dbReference type="Proteomes" id="UP001595776"/>
    </source>
</evidence>
<dbReference type="PANTHER" id="PTHR11014">
    <property type="entry name" value="PEPTIDASE M20 FAMILY MEMBER"/>
    <property type="match status" value="1"/>
</dbReference>
<evidence type="ECO:0000259" key="3">
    <source>
        <dbReference type="Pfam" id="PF07687"/>
    </source>
</evidence>
<comment type="caution">
    <text evidence="4">The sequence shown here is derived from an EMBL/GenBank/DDBJ whole genome shotgun (WGS) entry which is preliminary data.</text>
</comment>
<keyword evidence="1" id="KW-0378">Hydrolase</keyword>
<name>A0ABV8UE32_9PROT</name>
<sequence>MKKSIFKTATIIGLMACTSLTATADNHSLKDTIAKDYDYLEDLFVYLHKNPDLSFRESATAERLSKELSALGFDVTTGVGKTGLVAMMKNGEGPTLLIRADMDGLPVEEKSGLPYASTKRQVNMAGVEMPVMHACGHDMHMTGLVGTARQLVAMKDKWQGTVLLVGQPAEEIISGAKAMIEDGLYEKFPRPDYAVALHVAAQAPAGTIVYRPGIMYSSSDSVHITVHGVGTHGASPHLGKDPIVIGAQIVNALQTLVAREISPLSPGVVTVGTFHAGTKNNIISDKAELTLTVRSNDEEVRHKLLQGIKRIAENTGRVAGLPEDKLPTVELSIESTPTTVNDKALTARLDDVLRGHFPEDQVAYYEQKNMGAEDFAYFSQVDPAVPGFYFIVGGTPQEAFDAEKNGGPAVAGHHSPLFKIAPEPSIKAGVEAMTVIALDLLGK</sequence>
<keyword evidence="2" id="KW-0732">Signal</keyword>
<evidence type="ECO:0000256" key="2">
    <source>
        <dbReference type="SAM" id="SignalP"/>
    </source>
</evidence>
<dbReference type="Pfam" id="PF01546">
    <property type="entry name" value="Peptidase_M20"/>
    <property type="match status" value="1"/>
</dbReference>
<dbReference type="Pfam" id="PF07687">
    <property type="entry name" value="M20_dimer"/>
    <property type="match status" value="1"/>
</dbReference>
<proteinExistence type="predicted"/>
<evidence type="ECO:0000313" key="4">
    <source>
        <dbReference type="EMBL" id="MFC4349169.1"/>
    </source>
</evidence>
<protein>
    <submittedName>
        <fullName evidence="4">Amidohydrolase</fullName>
    </submittedName>
</protein>
<evidence type="ECO:0000256" key="1">
    <source>
        <dbReference type="ARBA" id="ARBA00022801"/>
    </source>
</evidence>
<dbReference type="NCBIfam" id="TIGR01891">
    <property type="entry name" value="amidohydrolases"/>
    <property type="match status" value="1"/>
</dbReference>
<reference evidence="5" key="1">
    <citation type="journal article" date="2019" name="Int. J. Syst. Evol. Microbiol.">
        <title>The Global Catalogue of Microorganisms (GCM) 10K type strain sequencing project: providing services to taxonomists for standard genome sequencing and annotation.</title>
        <authorList>
            <consortium name="The Broad Institute Genomics Platform"/>
            <consortium name="The Broad Institute Genome Sequencing Center for Infectious Disease"/>
            <person name="Wu L."/>
            <person name="Ma J."/>
        </authorList>
    </citation>
    <scope>NUCLEOTIDE SEQUENCE [LARGE SCALE GENOMIC DNA]</scope>
    <source>
        <strain evidence="5">CGMCC 1.15304</strain>
    </source>
</reference>
<dbReference type="RefSeq" id="WP_068144037.1">
    <property type="nucleotide sequence ID" value="NZ_JBHSCR010000014.1"/>
</dbReference>
<dbReference type="SUPFAM" id="SSF53187">
    <property type="entry name" value="Zn-dependent exopeptidases"/>
    <property type="match status" value="1"/>
</dbReference>
<gene>
    <name evidence="4" type="ORF">ACFO5Q_15040</name>
</gene>
<dbReference type="InterPro" id="IPR036264">
    <property type="entry name" value="Bact_exopeptidase_dim_dom"/>
</dbReference>
<feature type="chain" id="PRO_5046084974" evidence="2">
    <location>
        <begin position="25"/>
        <end position="443"/>
    </location>
</feature>
<dbReference type="InterPro" id="IPR017439">
    <property type="entry name" value="Amidohydrolase"/>
</dbReference>
<accession>A0ABV8UE32</accession>
<dbReference type="Gene3D" id="3.40.630.10">
    <property type="entry name" value="Zn peptidases"/>
    <property type="match status" value="1"/>
</dbReference>
<dbReference type="EMBL" id="JBHSCR010000014">
    <property type="protein sequence ID" value="MFC4349169.1"/>
    <property type="molecule type" value="Genomic_DNA"/>
</dbReference>
<dbReference type="PIRSF" id="PIRSF005962">
    <property type="entry name" value="Pept_M20D_amidohydro"/>
    <property type="match status" value="1"/>
</dbReference>